<dbReference type="Proteomes" id="UP001155660">
    <property type="component" value="Chromosome A9"/>
</dbReference>
<protein>
    <submittedName>
        <fullName evidence="3">Coiled-coil domain-containing protein 106-like</fullName>
    </submittedName>
</protein>
<dbReference type="OrthoDB" id="8853683at2759"/>
<dbReference type="AlphaFoldDB" id="A0A9R0B3N3"/>
<dbReference type="GeneID" id="122146193"/>
<feature type="region of interest" description="Disordered" evidence="2">
    <location>
        <begin position="136"/>
        <end position="192"/>
    </location>
</feature>
<organism evidence="3">
    <name type="scientific">Cyprinus carpio</name>
    <name type="common">Common carp</name>
    <dbReference type="NCBI Taxonomy" id="7962"/>
    <lineage>
        <taxon>Eukaryota</taxon>
        <taxon>Metazoa</taxon>
        <taxon>Chordata</taxon>
        <taxon>Craniata</taxon>
        <taxon>Vertebrata</taxon>
        <taxon>Euteleostomi</taxon>
        <taxon>Actinopterygii</taxon>
        <taxon>Neopterygii</taxon>
        <taxon>Teleostei</taxon>
        <taxon>Ostariophysi</taxon>
        <taxon>Cypriniformes</taxon>
        <taxon>Cyprinidae</taxon>
        <taxon>Cyprininae</taxon>
        <taxon>Cyprinus</taxon>
    </lineage>
</organism>
<feature type="compositionally biased region" description="Basic and acidic residues" evidence="2">
    <location>
        <begin position="163"/>
        <end position="177"/>
    </location>
</feature>
<dbReference type="PANTHER" id="PTHR16477:SF5">
    <property type="entry name" value="COILED-COIL DOMAIN-CONTAINING PROTEIN 106-RELATED"/>
    <property type="match status" value="1"/>
</dbReference>
<gene>
    <name evidence="3" type="primary">LOC122146193</name>
</gene>
<feature type="coiled-coil region" evidence="1">
    <location>
        <begin position="76"/>
        <end position="110"/>
    </location>
</feature>
<keyword evidence="1" id="KW-0175">Coiled coil</keyword>
<feature type="compositionally biased region" description="Low complexity" evidence="2">
    <location>
        <begin position="143"/>
        <end position="162"/>
    </location>
</feature>
<proteinExistence type="predicted"/>
<dbReference type="InterPro" id="IPR031591">
    <property type="entry name" value="CCDC106"/>
</dbReference>
<feature type="compositionally biased region" description="Basic residues" evidence="2">
    <location>
        <begin position="178"/>
        <end position="190"/>
    </location>
</feature>
<dbReference type="PANTHER" id="PTHR16477">
    <property type="entry name" value="COILED-COIL DOMAIN-CONTAINING PROTEIN 106"/>
    <property type="match status" value="1"/>
</dbReference>
<evidence type="ECO:0000313" key="3">
    <source>
        <dbReference type="RefSeq" id="XP_042620380.1"/>
    </source>
</evidence>
<evidence type="ECO:0000256" key="1">
    <source>
        <dbReference type="SAM" id="Coils"/>
    </source>
</evidence>
<name>A0A9R0B3N3_CYPCA</name>
<dbReference type="RefSeq" id="XP_042620380.1">
    <property type="nucleotide sequence ID" value="XM_042764446.1"/>
</dbReference>
<evidence type="ECO:0000256" key="2">
    <source>
        <dbReference type="SAM" id="MobiDB-lite"/>
    </source>
</evidence>
<sequence>MRQNPPDPLSMIDLQPDMDTALTATGTTTKAETLLESTEVSGHLNYRFDRQKSHNEMLSDIYDGEKSCTRTIQIQFQNAKQTIEVQKQKILHLEDKVNSLTEERNYLRARLEDGKLPSSQSHCTLHQCFGTFAGPSEGVPTQTATTRKSSTSESSNFSTSESSDSKPPKQQKKERVKEKHRAKRHKKSKKLTSDYSNREKFVYFIFSVHTPEESLKRYYKVLNLVKQGLSKAEAYNRLNVDRNTIVIQAPIAELAAANPESFRKLRQMFKKGDSILKFAASCLCLCKEKANEDVIKQMKEANDLLDINKK</sequence>
<dbReference type="GO" id="GO:0005654">
    <property type="term" value="C:nucleoplasm"/>
    <property type="evidence" value="ECO:0007669"/>
    <property type="project" value="TreeGrafter"/>
</dbReference>
<dbReference type="KEGG" id="ccar:122146193"/>
<dbReference type="Pfam" id="PF15794">
    <property type="entry name" value="CCDC106"/>
    <property type="match status" value="1"/>
</dbReference>
<accession>A0A9R0B3N3</accession>
<reference evidence="3" key="1">
    <citation type="submission" date="2025-08" db="UniProtKB">
        <authorList>
            <consortium name="RefSeq"/>
        </authorList>
    </citation>
    <scope>IDENTIFICATION</scope>
    <source>
        <tissue evidence="3">Muscle</tissue>
    </source>
</reference>